<evidence type="ECO:0000256" key="3">
    <source>
        <dbReference type="ARBA" id="ARBA00022605"/>
    </source>
</evidence>
<keyword evidence="10" id="KW-0963">Cytoplasm</keyword>
<dbReference type="STRING" id="1244869.H261_13850"/>
<evidence type="ECO:0000256" key="8">
    <source>
        <dbReference type="ARBA" id="ARBA00047838"/>
    </source>
</evidence>
<evidence type="ECO:0000256" key="5">
    <source>
        <dbReference type="ARBA" id="ARBA00022962"/>
    </source>
</evidence>
<evidence type="ECO:0000256" key="6">
    <source>
        <dbReference type="ARBA" id="ARBA00023102"/>
    </source>
</evidence>
<dbReference type="InterPro" id="IPR017926">
    <property type="entry name" value="GATASE"/>
</dbReference>
<dbReference type="InterPro" id="IPR010139">
    <property type="entry name" value="Imidazole-glycPsynth_HisH"/>
</dbReference>
<dbReference type="NCBIfam" id="TIGR01855">
    <property type="entry name" value="IMP_synth_hisH"/>
    <property type="match status" value="1"/>
</dbReference>
<dbReference type="CDD" id="cd01748">
    <property type="entry name" value="GATase1_IGP_Synthase"/>
    <property type="match status" value="1"/>
</dbReference>
<comment type="catalytic activity">
    <reaction evidence="9 10">
        <text>L-glutamine + H2O = L-glutamate + NH4(+)</text>
        <dbReference type="Rhea" id="RHEA:15889"/>
        <dbReference type="ChEBI" id="CHEBI:15377"/>
        <dbReference type="ChEBI" id="CHEBI:28938"/>
        <dbReference type="ChEBI" id="CHEBI:29985"/>
        <dbReference type="ChEBI" id="CHEBI:58359"/>
        <dbReference type="EC" id="3.5.1.2"/>
    </reaction>
</comment>
<dbReference type="InterPro" id="IPR029062">
    <property type="entry name" value="Class_I_gatase-like"/>
</dbReference>
<dbReference type="EC" id="4.3.2.10" evidence="10"/>
<feature type="active site" evidence="10 11">
    <location>
        <position position="200"/>
    </location>
</feature>
<name>M3A9W7_9PROT</name>
<evidence type="ECO:0000313" key="14">
    <source>
        <dbReference type="Proteomes" id="UP000011744"/>
    </source>
</evidence>
<dbReference type="PATRIC" id="fig|1244869.3.peg.2791"/>
<keyword evidence="6 10" id="KW-0368">Histidine biosynthesis</keyword>
<evidence type="ECO:0000256" key="1">
    <source>
        <dbReference type="ARBA" id="ARBA00005091"/>
    </source>
</evidence>
<reference evidence="13 14" key="1">
    <citation type="journal article" date="2014" name="Genome Announc.">
        <title>Draft Genome Sequence of Magnetospirillum sp. Strain SO-1, a Freshwater Magnetotactic Bacterium Isolated from the Ol'khovka River, Russia.</title>
        <authorList>
            <person name="Grouzdev D.S."/>
            <person name="Dziuba M.V."/>
            <person name="Sukhacheva M.S."/>
            <person name="Mardanov A.V."/>
            <person name="Beletskiy A.V."/>
            <person name="Kuznetsov B.B."/>
            <person name="Skryabin K.G."/>
        </authorList>
    </citation>
    <scope>NUCLEOTIDE SEQUENCE [LARGE SCALE GENOMIC DNA]</scope>
    <source>
        <strain evidence="13 14">SO-1</strain>
    </source>
</reference>
<evidence type="ECO:0000256" key="7">
    <source>
        <dbReference type="ARBA" id="ARBA00023239"/>
    </source>
</evidence>
<evidence type="ECO:0000259" key="12">
    <source>
        <dbReference type="Pfam" id="PF00117"/>
    </source>
</evidence>
<dbReference type="Pfam" id="PF00117">
    <property type="entry name" value="GATase"/>
    <property type="match status" value="1"/>
</dbReference>
<evidence type="ECO:0000256" key="10">
    <source>
        <dbReference type="HAMAP-Rule" id="MF_00278"/>
    </source>
</evidence>
<dbReference type="GO" id="GO:0005737">
    <property type="term" value="C:cytoplasm"/>
    <property type="evidence" value="ECO:0007669"/>
    <property type="project" value="UniProtKB-SubCell"/>
</dbReference>
<comment type="subcellular location">
    <subcellularLocation>
        <location evidence="10">Cytoplasm</location>
    </subcellularLocation>
</comment>
<dbReference type="GO" id="GO:0004359">
    <property type="term" value="F:glutaminase activity"/>
    <property type="evidence" value="ECO:0007669"/>
    <property type="project" value="UniProtKB-EC"/>
</dbReference>
<organism evidence="13 14">
    <name type="scientific">Paramagnetospirillum caucaseum</name>
    <dbReference type="NCBI Taxonomy" id="1244869"/>
    <lineage>
        <taxon>Bacteria</taxon>
        <taxon>Pseudomonadati</taxon>
        <taxon>Pseudomonadota</taxon>
        <taxon>Alphaproteobacteria</taxon>
        <taxon>Rhodospirillales</taxon>
        <taxon>Magnetospirillaceae</taxon>
        <taxon>Paramagnetospirillum</taxon>
    </lineage>
</organism>
<gene>
    <name evidence="10 13" type="primary">hisH</name>
    <name evidence="13" type="ORF">H261_13850</name>
</gene>
<dbReference type="AlphaFoldDB" id="M3A9W7"/>
<comment type="function">
    <text evidence="10">IGPS catalyzes the conversion of PRFAR and glutamine to IGP, AICAR and glutamate. The HisH subunit catalyzes the hydrolysis of glutamine to glutamate and ammonia as part of the synthesis of IGP and AICAR. The resulting ammonia molecule is channeled to the active site of HisF.</text>
</comment>
<keyword evidence="3 10" id="KW-0028">Amino-acid biosynthesis</keyword>
<dbReference type="EMBL" id="AONQ01000037">
    <property type="protein sequence ID" value="EME69304.1"/>
    <property type="molecule type" value="Genomic_DNA"/>
</dbReference>
<evidence type="ECO:0000256" key="4">
    <source>
        <dbReference type="ARBA" id="ARBA00022801"/>
    </source>
</evidence>
<keyword evidence="14" id="KW-1185">Reference proteome</keyword>
<evidence type="ECO:0000256" key="9">
    <source>
        <dbReference type="ARBA" id="ARBA00049534"/>
    </source>
</evidence>
<feature type="active site" description="Nucleophile" evidence="10 11">
    <location>
        <position position="85"/>
    </location>
</feature>
<feature type="domain" description="Glutamine amidotransferase" evidence="12">
    <location>
        <begin position="10"/>
        <end position="211"/>
    </location>
</feature>
<dbReference type="eggNOG" id="COG0118">
    <property type="taxonomic scope" value="Bacteria"/>
</dbReference>
<dbReference type="PANTHER" id="PTHR42701">
    <property type="entry name" value="IMIDAZOLE GLYCEROL PHOSPHATE SYNTHASE SUBUNIT HISH"/>
    <property type="match status" value="1"/>
</dbReference>
<accession>M3A9W7</accession>
<sequence>MTDARPTIAIIDCAHGNLFSIAQACQRVGLEPLVTHDAGAIADAGAVILPGVGAFGTAMEEIRARNLIAPIEKAAASGRPFVGICLGMQLLFEESREFGTHGGLGLLKGDVVRFDETREEGLRSKVPQVGWNRIRPSQGETWTGNLLDGIAPDSYVYFLHSFYVRPSDPQARLALTTYGGESYCSAVQHGNIAAFQFHPERSGPIGLAIFRNLAKLVSA</sequence>
<keyword evidence="4 10" id="KW-0378">Hydrolase</keyword>
<keyword evidence="13" id="KW-0808">Transferase</keyword>
<dbReference type="PANTHER" id="PTHR42701:SF1">
    <property type="entry name" value="IMIDAZOLE GLYCEROL PHOSPHATE SYNTHASE SUBUNIT HISH"/>
    <property type="match status" value="1"/>
</dbReference>
<keyword evidence="5 10" id="KW-0315">Glutamine amidotransferase</keyword>
<evidence type="ECO:0000256" key="11">
    <source>
        <dbReference type="PIRSR" id="PIRSR000495-1"/>
    </source>
</evidence>
<evidence type="ECO:0000313" key="13">
    <source>
        <dbReference type="EMBL" id="EME69304.1"/>
    </source>
</evidence>
<proteinExistence type="inferred from homology"/>
<dbReference type="GO" id="GO:0016829">
    <property type="term" value="F:lyase activity"/>
    <property type="evidence" value="ECO:0007669"/>
    <property type="project" value="UniProtKB-KW"/>
</dbReference>
<dbReference type="UniPathway" id="UPA00031">
    <property type="reaction ID" value="UER00010"/>
</dbReference>
<dbReference type="SUPFAM" id="SSF52317">
    <property type="entry name" value="Class I glutamine amidotransferase-like"/>
    <property type="match status" value="1"/>
</dbReference>
<comment type="catalytic activity">
    <reaction evidence="8 10">
        <text>5-[(5-phospho-1-deoxy-D-ribulos-1-ylimino)methylamino]-1-(5-phospho-beta-D-ribosyl)imidazole-4-carboxamide + L-glutamine = D-erythro-1-(imidazol-4-yl)glycerol 3-phosphate + 5-amino-1-(5-phospho-beta-D-ribosyl)imidazole-4-carboxamide + L-glutamate + H(+)</text>
        <dbReference type="Rhea" id="RHEA:24793"/>
        <dbReference type="ChEBI" id="CHEBI:15378"/>
        <dbReference type="ChEBI" id="CHEBI:29985"/>
        <dbReference type="ChEBI" id="CHEBI:58278"/>
        <dbReference type="ChEBI" id="CHEBI:58359"/>
        <dbReference type="ChEBI" id="CHEBI:58475"/>
        <dbReference type="ChEBI" id="CHEBI:58525"/>
        <dbReference type="EC" id="4.3.2.10"/>
    </reaction>
</comment>
<dbReference type="PROSITE" id="PS51257">
    <property type="entry name" value="PROKAR_LIPOPROTEIN"/>
    <property type="match status" value="1"/>
</dbReference>
<keyword evidence="13" id="KW-0328">Glycosyltransferase</keyword>
<dbReference type="RefSeq" id="WP_008618560.1">
    <property type="nucleotide sequence ID" value="NZ_AONQ01000037.1"/>
</dbReference>
<dbReference type="Proteomes" id="UP000011744">
    <property type="component" value="Unassembled WGS sequence"/>
</dbReference>
<dbReference type="GO" id="GO:0000105">
    <property type="term" value="P:L-histidine biosynthetic process"/>
    <property type="evidence" value="ECO:0007669"/>
    <property type="project" value="UniProtKB-UniRule"/>
</dbReference>
<dbReference type="GO" id="GO:0000107">
    <property type="term" value="F:imidazoleglycerol-phosphate synthase activity"/>
    <property type="evidence" value="ECO:0007669"/>
    <property type="project" value="UniProtKB-UniRule"/>
</dbReference>
<feature type="active site" evidence="10 11">
    <location>
        <position position="198"/>
    </location>
</feature>
<dbReference type="HAMAP" id="MF_00278">
    <property type="entry name" value="HisH"/>
    <property type="match status" value="1"/>
</dbReference>
<comment type="subunit">
    <text evidence="2 10">Heterodimer of HisH and HisF.</text>
</comment>
<keyword evidence="7 10" id="KW-0456">Lyase</keyword>
<dbReference type="Gene3D" id="3.40.50.880">
    <property type="match status" value="1"/>
</dbReference>
<comment type="pathway">
    <text evidence="1 10">Amino-acid biosynthesis; L-histidine biosynthesis; L-histidine from 5-phospho-alpha-D-ribose 1-diphosphate: step 5/9.</text>
</comment>
<protein>
    <recommendedName>
        <fullName evidence="10">Imidazole glycerol phosphate synthase subunit HisH</fullName>
        <ecNumber evidence="10">4.3.2.10</ecNumber>
    </recommendedName>
    <alternativeName>
        <fullName evidence="10">IGP synthase glutaminase subunit</fullName>
        <ecNumber evidence="10">3.5.1.2</ecNumber>
    </alternativeName>
    <alternativeName>
        <fullName evidence="10">IGP synthase subunit HisH</fullName>
    </alternativeName>
    <alternativeName>
        <fullName evidence="10">ImGP synthase subunit HisH</fullName>
        <shortName evidence="10">IGPS subunit HisH</shortName>
    </alternativeName>
</protein>
<dbReference type="PROSITE" id="PS51273">
    <property type="entry name" value="GATASE_TYPE_1"/>
    <property type="match status" value="1"/>
</dbReference>
<evidence type="ECO:0000256" key="2">
    <source>
        <dbReference type="ARBA" id="ARBA00011152"/>
    </source>
</evidence>
<dbReference type="EC" id="3.5.1.2" evidence="10"/>
<dbReference type="PIRSF" id="PIRSF000495">
    <property type="entry name" value="Amidotransf_hisH"/>
    <property type="match status" value="1"/>
</dbReference>
<dbReference type="OrthoDB" id="9807137at2"/>
<comment type="caution">
    <text evidence="13">The sequence shown here is derived from an EMBL/GenBank/DDBJ whole genome shotgun (WGS) entry which is preliminary data.</text>
</comment>